<evidence type="ECO:0000256" key="2">
    <source>
        <dbReference type="ARBA" id="ARBA00022670"/>
    </source>
</evidence>
<evidence type="ECO:0000256" key="4">
    <source>
        <dbReference type="ARBA" id="ARBA00022807"/>
    </source>
</evidence>
<dbReference type="SUPFAM" id="SSF54001">
    <property type="entry name" value="Cysteine proteinases"/>
    <property type="match status" value="1"/>
</dbReference>
<keyword evidence="4" id="KW-0788">Thiol protease</keyword>
<evidence type="ECO:0000313" key="7">
    <source>
        <dbReference type="EMBL" id="CUQ85565.1"/>
    </source>
</evidence>
<dbReference type="Pfam" id="PF00877">
    <property type="entry name" value="NLPC_P60"/>
    <property type="match status" value="1"/>
</dbReference>
<dbReference type="PANTHER" id="PTHR47053:SF1">
    <property type="entry name" value="MUREIN DD-ENDOPEPTIDASE MEPH-RELATED"/>
    <property type="match status" value="1"/>
</dbReference>
<protein>
    <submittedName>
        <fullName evidence="7">Probable endopeptidase p60</fullName>
        <ecNumber evidence="7">3.4.-.-</ecNumber>
    </submittedName>
</protein>
<dbReference type="EC" id="3.4.-.-" evidence="7"/>
<dbReference type="InterPro" id="IPR000064">
    <property type="entry name" value="NLP_P60_dom"/>
</dbReference>
<dbReference type="InterPro" id="IPR038765">
    <property type="entry name" value="Papain-like_cys_pep_sf"/>
</dbReference>
<dbReference type="EMBL" id="CZBY01000007">
    <property type="protein sequence ID" value="CUQ85565.1"/>
    <property type="molecule type" value="Genomic_DNA"/>
</dbReference>
<evidence type="ECO:0000256" key="1">
    <source>
        <dbReference type="ARBA" id="ARBA00007074"/>
    </source>
</evidence>
<dbReference type="InterPro" id="IPR059180">
    <property type="entry name" value="3D_YorM"/>
</dbReference>
<keyword evidence="5" id="KW-0812">Transmembrane</keyword>
<comment type="similarity">
    <text evidence="1">Belongs to the peptidase C40 family.</text>
</comment>
<dbReference type="InterPro" id="IPR051202">
    <property type="entry name" value="Peptidase_C40"/>
</dbReference>
<accession>A0A174ZE40</accession>
<dbReference type="STRING" id="39492.ERS852540_01127"/>
<dbReference type="AlphaFoldDB" id="A0A174ZE40"/>
<evidence type="ECO:0000256" key="5">
    <source>
        <dbReference type="SAM" id="Phobius"/>
    </source>
</evidence>
<feature type="domain" description="NlpC/P60" evidence="6">
    <location>
        <begin position="408"/>
        <end position="561"/>
    </location>
</feature>
<dbReference type="PANTHER" id="PTHR47053">
    <property type="entry name" value="MUREIN DD-ENDOPEPTIDASE MEPH-RELATED"/>
    <property type="match status" value="1"/>
</dbReference>
<dbReference type="GO" id="GO:0008234">
    <property type="term" value="F:cysteine-type peptidase activity"/>
    <property type="evidence" value="ECO:0007669"/>
    <property type="project" value="UniProtKB-KW"/>
</dbReference>
<feature type="transmembrane region" description="Helical" evidence="5">
    <location>
        <begin position="91"/>
        <end position="112"/>
    </location>
</feature>
<evidence type="ECO:0000313" key="8">
    <source>
        <dbReference type="Proteomes" id="UP000095662"/>
    </source>
</evidence>
<keyword evidence="3 7" id="KW-0378">Hydrolase</keyword>
<keyword evidence="5" id="KW-0472">Membrane</keyword>
<dbReference type="Proteomes" id="UP000095662">
    <property type="component" value="Unassembled WGS sequence"/>
</dbReference>
<dbReference type="GO" id="GO:0006508">
    <property type="term" value="P:proteolysis"/>
    <property type="evidence" value="ECO:0007669"/>
    <property type="project" value="UniProtKB-KW"/>
</dbReference>
<proteinExistence type="inferred from homology"/>
<evidence type="ECO:0000256" key="3">
    <source>
        <dbReference type="ARBA" id="ARBA00022801"/>
    </source>
</evidence>
<reference evidence="7 8" key="1">
    <citation type="submission" date="2015-09" db="EMBL/GenBank/DDBJ databases">
        <authorList>
            <consortium name="Pathogen Informatics"/>
        </authorList>
    </citation>
    <scope>NUCLEOTIDE SEQUENCE [LARGE SCALE GENOMIC DNA]</scope>
    <source>
        <strain evidence="7 8">2789STDY5834928</strain>
    </source>
</reference>
<name>A0A174ZE40_9FIRM</name>
<dbReference type="CDD" id="cd14667">
    <property type="entry name" value="3D_containing_proteins"/>
    <property type="match status" value="1"/>
</dbReference>
<dbReference type="Gene3D" id="3.90.1720.10">
    <property type="entry name" value="endopeptidase domain like (from Nostoc punctiforme)"/>
    <property type="match status" value="1"/>
</dbReference>
<organism evidence="7 8">
    <name type="scientific">[Eubacterium] siraeum</name>
    <dbReference type="NCBI Taxonomy" id="39492"/>
    <lineage>
        <taxon>Bacteria</taxon>
        <taxon>Bacillati</taxon>
        <taxon>Bacillota</taxon>
        <taxon>Clostridia</taxon>
        <taxon>Eubacteriales</taxon>
        <taxon>Oscillospiraceae</taxon>
        <taxon>Oscillospiraceae incertae sedis</taxon>
    </lineage>
</organism>
<gene>
    <name evidence="7" type="primary">iap</name>
    <name evidence="7" type="ORF">ERS852540_01127</name>
</gene>
<evidence type="ECO:0000259" key="6">
    <source>
        <dbReference type="PROSITE" id="PS51935"/>
    </source>
</evidence>
<keyword evidence="2" id="KW-0645">Protease</keyword>
<sequence length="675" mass="72325">MAEQNKTQMGDGADNYGQAAGQMAKAAKQLGQKAAKQAAAKGVEATANAATAAVQASVQGGKAAAEIAAGTAAGGPWGAILSAAWAMRHTLFKILICICLCLLFLIILVVSLPTIVTNSIFGLDGSEVDPNATLASSYENLSTVVSDIIDAGYDQSIAKVEKIIADGGYDYDLSMEALINHAQSSAGFDVAYILAAYSTSMNQQNTSGADMKAKLESYGGEMFPVTSQELTKEILIPVSYFTYKEVSTTVVTKKVQTGTINGVPQYRYETENRTYYLPDEAKSSEVSVTVPNYEEVTVTTPVYSGNTITGTKSETYYRQNGEVTLSPTTETVTYVECTIHPFDTSVVEKAFGLDLDAQFDASGRTYDEVVTNMANALKMTLYGSLGSGLAVPLTDAELIAFLNKQNCNATRKHIVATGLSLVGKVPYFWGGKSPPGWNDEWNTPKLVTAAGSSTSGTIRPYGLDCSGFSDWVYKTAVGVSLYGTTWDQWGNSYEISASELLPGDLGFLMNDDGQGWNHVLVFAGYGDNGERMWVHSSGGEGVIFNSPSYESTLALRRPKDVDFNAPVSEDIYGAPIATIEVDVTHYCACSKCCGENASGITASGKQVEVGMVAMSSYYPFGTQIMINGTMYTVEDRGGSGIENDKSRVDIYVPDHQEALRLGRYTTTAQIYRMGR</sequence>
<dbReference type="PROSITE" id="PS51935">
    <property type="entry name" value="NLPC_P60"/>
    <property type="match status" value="1"/>
</dbReference>
<keyword evidence="5" id="KW-1133">Transmembrane helix</keyword>